<evidence type="ECO:0000313" key="3">
    <source>
        <dbReference type="Proteomes" id="UP001165367"/>
    </source>
</evidence>
<keyword evidence="3" id="KW-1185">Reference proteome</keyword>
<reference evidence="2" key="1">
    <citation type="submission" date="2022-01" db="EMBL/GenBank/DDBJ databases">
        <authorList>
            <person name="Jo J.-H."/>
            <person name="Im W.-T."/>
        </authorList>
    </citation>
    <scope>NUCLEOTIDE SEQUENCE</scope>
    <source>
        <strain evidence="2">NA20</strain>
    </source>
</reference>
<gene>
    <name evidence="2" type="ORF">LZZ85_07045</name>
</gene>
<comment type="caution">
    <text evidence="2">The sequence shown here is derived from an EMBL/GenBank/DDBJ whole genome shotgun (WGS) entry which is preliminary data.</text>
</comment>
<sequence>MFSLKRTGVALLCLLSSAAFSQQLRLGKTPLALQKSAILELESNNQGLLLSRISDTTLINSLTPPDGMVIYHTPSAQLMVRSNGSWRSLGTTAAMANYWSQDGNATGSLKKLGTTDNYGLSFITNNTEQMRIQNNGYVGIGQAAPGNLLEVAGTNTGTGISGLRLSNLGTATPAAANTKMLTVNANGDIIVANNSSNNSWSMDGNTTGAMKKFGSTDNFAVSMISNSLERMRILANGNIGVGLTTANNLFEIGGTNTSTGVSGLRLNNLGTSTLATANTKLLTVNSNGDVVVANNPGANAWSLDGNANGVVKKFGNTDAFDLSVITSNTERLRVLANGNVGIGQATPGNLLEVGGTVAGTGVSGLRLSSLGSATPAASNTKMLTINANGDIVVANNNANNAWSMDGNTTGAVKKIGSTDNYATSFITNNTERIRVLNTGNVGIGSATPGNMLEVAGTTAGTGVSGLRLLNLGTATPAASNTKMLTINANGDIVVANNNANNAWSMDGNTAGADKKMGTVDNFATSFITNNTERMKILNNGNIGIGQSTPGNLVEINGTNTSTGVSGLRLTNLGTATTATANTKLLTVNNNGDVIVTNNPASTMWNYTGNAGINAALNFLGTTDDKPLILKSNNTTNVEMGRRGTLGLTQGYTDYNDDNEMLLHMKSAVQFYAPAAQFYKPKIYVDANGNFRTKGSSAGTDYFEFGATGSNNDGGFEFIIGDDGDEPIVFKSYNYLTGMSEMMRLQSGRMAVGSNAFDATNPEKLLIDAGNTTSYNLMTGKGSINNYLQINVQNRNSGNQASSDIVATANNGSESDKYIDMGINSSGFNNNAYPMIDGANNAYLYATGNDFVIGNGTASKPLRFFTGGFAASNERLRIDGNGNVGVGTTTPTASMDVAGTYKNGAKGTVQKNTISFEAATSGNTSLGSATLVVVGLGYAPAETDFNFTIPAANQPTSTRATVTVSFDRDLPANISISAARLTSTTNVKIRLANAGTAGQTLANGTKFYITITEF</sequence>
<evidence type="ECO:0000256" key="1">
    <source>
        <dbReference type="SAM" id="SignalP"/>
    </source>
</evidence>
<evidence type="ECO:0008006" key="4">
    <source>
        <dbReference type="Google" id="ProtNLM"/>
    </source>
</evidence>
<evidence type="ECO:0000313" key="2">
    <source>
        <dbReference type="EMBL" id="MCG2614030.1"/>
    </source>
</evidence>
<dbReference type="RefSeq" id="WP_237870056.1">
    <property type="nucleotide sequence ID" value="NZ_JAKLTR010000003.1"/>
</dbReference>
<proteinExistence type="predicted"/>
<feature type="signal peptide" evidence="1">
    <location>
        <begin position="1"/>
        <end position="21"/>
    </location>
</feature>
<feature type="chain" id="PRO_5047410194" description="SbsA Ig-like domain-containing protein" evidence="1">
    <location>
        <begin position="22"/>
        <end position="1013"/>
    </location>
</feature>
<accession>A0ABS9KNW9</accession>
<protein>
    <recommendedName>
        <fullName evidence="4">SbsA Ig-like domain-containing protein</fullName>
    </recommendedName>
</protein>
<dbReference type="Proteomes" id="UP001165367">
    <property type="component" value="Unassembled WGS sequence"/>
</dbReference>
<name>A0ABS9KNW9_9BACT</name>
<dbReference type="EMBL" id="JAKLTR010000003">
    <property type="protein sequence ID" value="MCG2614030.1"/>
    <property type="molecule type" value="Genomic_DNA"/>
</dbReference>
<organism evidence="2 3">
    <name type="scientific">Terrimonas ginsenosidimutans</name>
    <dbReference type="NCBI Taxonomy" id="2908004"/>
    <lineage>
        <taxon>Bacteria</taxon>
        <taxon>Pseudomonadati</taxon>
        <taxon>Bacteroidota</taxon>
        <taxon>Chitinophagia</taxon>
        <taxon>Chitinophagales</taxon>
        <taxon>Chitinophagaceae</taxon>
        <taxon>Terrimonas</taxon>
    </lineage>
</organism>
<keyword evidence="1" id="KW-0732">Signal</keyword>